<dbReference type="Proteomes" id="UP001149165">
    <property type="component" value="Unassembled WGS sequence"/>
</dbReference>
<accession>A0A9W9KI21</accession>
<gene>
    <name evidence="1" type="ORF">N7456_003251</name>
</gene>
<dbReference type="AlphaFoldDB" id="A0A9W9KI21"/>
<evidence type="ECO:0000313" key="1">
    <source>
        <dbReference type="EMBL" id="KAJ5106576.1"/>
    </source>
</evidence>
<organism evidence="1 2">
    <name type="scientific">Penicillium angulare</name>
    <dbReference type="NCBI Taxonomy" id="116970"/>
    <lineage>
        <taxon>Eukaryota</taxon>
        <taxon>Fungi</taxon>
        <taxon>Dikarya</taxon>
        <taxon>Ascomycota</taxon>
        <taxon>Pezizomycotina</taxon>
        <taxon>Eurotiomycetes</taxon>
        <taxon>Eurotiomycetidae</taxon>
        <taxon>Eurotiales</taxon>
        <taxon>Aspergillaceae</taxon>
        <taxon>Penicillium</taxon>
    </lineage>
</organism>
<dbReference type="EMBL" id="JAPQKH010000003">
    <property type="protein sequence ID" value="KAJ5106576.1"/>
    <property type="molecule type" value="Genomic_DNA"/>
</dbReference>
<keyword evidence="2" id="KW-1185">Reference proteome</keyword>
<dbReference type="OrthoDB" id="3766406at2759"/>
<reference evidence="1" key="2">
    <citation type="journal article" date="2023" name="IMA Fungus">
        <title>Comparative genomic study of the Penicillium genus elucidates a diverse pangenome and 15 lateral gene transfer events.</title>
        <authorList>
            <person name="Petersen C."/>
            <person name="Sorensen T."/>
            <person name="Nielsen M.R."/>
            <person name="Sondergaard T.E."/>
            <person name="Sorensen J.L."/>
            <person name="Fitzpatrick D.A."/>
            <person name="Frisvad J.C."/>
            <person name="Nielsen K.L."/>
        </authorList>
    </citation>
    <scope>NUCLEOTIDE SEQUENCE</scope>
    <source>
        <strain evidence="1">IBT 30069</strain>
    </source>
</reference>
<evidence type="ECO:0000313" key="2">
    <source>
        <dbReference type="Proteomes" id="UP001149165"/>
    </source>
</evidence>
<comment type="caution">
    <text evidence="1">The sequence shown here is derived from an EMBL/GenBank/DDBJ whole genome shotgun (WGS) entry which is preliminary data.</text>
</comment>
<sequence length="242" mass="27868">MLASRYGPHAGISTESLSYVQLRHHPEDSANPKMISLFSVDAKICCKPRTLVLRMQDIIHYRKLRPDFSTLRPEDLKNLPLPKFLYICKHRPDMAYTYKCAITTGAAHAYDDVLVCAFHECMQCSTDSLIEVRKWNSTLMLVITRWFDLGPGLSPGDEQWISHVGSLEGERENLDRQDFVDVPQARWERAYGKKSMSMDELLARNLSYLKDERYKKAMGQSASQRAIWRLPYNGVFPDTSCQ</sequence>
<reference evidence="1" key="1">
    <citation type="submission" date="2022-11" db="EMBL/GenBank/DDBJ databases">
        <authorList>
            <person name="Petersen C."/>
        </authorList>
    </citation>
    <scope>NUCLEOTIDE SEQUENCE</scope>
    <source>
        <strain evidence="1">IBT 30069</strain>
    </source>
</reference>
<protein>
    <submittedName>
        <fullName evidence="1">Uncharacterized protein</fullName>
    </submittedName>
</protein>
<proteinExistence type="predicted"/>
<name>A0A9W9KI21_9EURO</name>